<dbReference type="InterPro" id="IPR036955">
    <property type="entry name" value="AP2/ERF_dom_sf"/>
</dbReference>
<protein>
    <recommendedName>
        <fullName evidence="10">AP2/ERF domain-containing protein</fullName>
    </recommendedName>
</protein>
<dbReference type="EMBL" id="OZ075138">
    <property type="protein sequence ID" value="CAL5013925.1"/>
    <property type="molecule type" value="Genomic_DNA"/>
</dbReference>
<feature type="domain" description="AP2/ERF" evidence="10">
    <location>
        <begin position="50"/>
        <end position="117"/>
    </location>
</feature>
<sequence>MCRIKQEPSSSCESTTSSTASKPCSPPPATTGHSKRPAGRTKFRETRHPVFRGVRRCGRVGGRCRWVCEVRVPGRRGCRLWLGTFDSPDAAARAHDAAMLALRGACGAAAAGCLNFPDSAWLVLDVPPPAALRGEDSDGVRQAVTRAVEGFLRARPAAEDAMSATPETTSSVPAADEQDDAASEEKSQDTSPFEMDVMSDMGAGLYYASMAQGMLVEPPASDEPWSDGSDDCDVAVVPLWNY</sequence>
<evidence type="ECO:0000256" key="7">
    <source>
        <dbReference type="ARBA" id="ARBA00023242"/>
    </source>
</evidence>
<feature type="compositionally biased region" description="Low complexity" evidence="9">
    <location>
        <begin position="9"/>
        <end position="21"/>
    </location>
</feature>
<keyword evidence="12" id="KW-1185">Reference proteome</keyword>
<evidence type="ECO:0000313" key="12">
    <source>
        <dbReference type="Proteomes" id="UP001497457"/>
    </source>
</evidence>
<dbReference type="GO" id="GO:0003677">
    <property type="term" value="F:DNA binding"/>
    <property type="evidence" value="ECO:0007669"/>
    <property type="project" value="UniProtKB-KW"/>
</dbReference>
<name>A0ABC9C581_9POAL</name>
<keyword evidence="7" id="KW-0539">Nucleus</keyword>
<dbReference type="PROSITE" id="PS51032">
    <property type="entry name" value="AP2_ERF"/>
    <property type="match status" value="1"/>
</dbReference>
<evidence type="ECO:0000259" key="10">
    <source>
        <dbReference type="PROSITE" id="PS51032"/>
    </source>
</evidence>
<reference evidence="11" key="1">
    <citation type="submission" date="2024-10" db="EMBL/GenBank/DDBJ databases">
        <authorList>
            <person name="Ryan C."/>
        </authorList>
    </citation>
    <scope>NUCLEOTIDE SEQUENCE [LARGE SCALE GENOMIC DNA]</scope>
</reference>
<dbReference type="InterPro" id="IPR001471">
    <property type="entry name" value="AP2/ERF_dom"/>
</dbReference>
<keyword evidence="6" id="KW-0804">Transcription</keyword>
<evidence type="ECO:0000256" key="4">
    <source>
        <dbReference type="ARBA" id="ARBA00023125"/>
    </source>
</evidence>
<evidence type="ECO:0000256" key="8">
    <source>
        <dbReference type="ARBA" id="ARBA00024343"/>
    </source>
</evidence>
<evidence type="ECO:0000256" key="2">
    <source>
        <dbReference type="ARBA" id="ARBA00023015"/>
    </source>
</evidence>
<feature type="region of interest" description="Disordered" evidence="9">
    <location>
        <begin position="1"/>
        <end position="45"/>
    </location>
</feature>
<dbReference type="SMART" id="SM00380">
    <property type="entry name" value="AP2"/>
    <property type="match status" value="1"/>
</dbReference>
<dbReference type="SUPFAM" id="SSF54171">
    <property type="entry name" value="DNA-binding domain"/>
    <property type="match status" value="1"/>
</dbReference>
<proteinExistence type="inferred from homology"/>
<evidence type="ECO:0000313" key="11">
    <source>
        <dbReference type="EMBL" id="CAL5013925.1"/>
    </source>
</evidence>
<keyword evidence="2" id="KW-0805">Transcription regulation</keyword>
<feature type="region of interest" description="Disordered" evidence="9">
    <location>
        <begin position="155"/>
        <end position="195"/>
    </location>
</feature>
<evidence type="ECO:0000256" key="9">
    <source>
        <dbReference type="SAM" id="MobiDB-lite"/>
    </source>
</evidence>
<keyword evidence="4" id="KW-0238">DNA-binding</keyword>
<dbReference type="Pfam" id="PF00847">
    <property type="entry name" value="AP2"/>
    <property type="match status" value="1"/>
</dbReference>
<evidence type="ECO:0000256" key="1">
    <source>
        <dbReference type="ARBA" id="ARBA00004123"/>
    </source>
</evidence>
<organism evidence="11 12">
    <name type="scientific">Urochloa decumbens</name>
    <dbReference type="NCBI Taxonomy" id="240449"/>
    <lineage>
        <taxon>Eukaryota</taxon>
        <taxon>Viridiplantae</taxon>
        <taxon>Streptophyta</taxon>
        <taxon>Embryophyta</taxon>
        <taxon>Tracheophyta</taxon>
        <taxon>Spermatophyta</taxon>
        <taxon>Magnoliopsida</taxon>
        <taxon>Liliopsida</taxon>
        <taxon>Poales</taxon>
        <taxon>Poaceae</taxon>
        <taxon>PACMAD clade</taxon>
        <taxon>Panicoideae</taxon>
        <taxon>Panicodae</taxon>
        <taxon>Paniceae</taxon>
        <taxon>Melinidinae</taxon>
        <taxon>Urochloa</taxon>
    </lineage>
</organism>
<evidence type="ECO:0000256" key="6">
    <source>
        <dbReference type="ARBA" id="ARBA00023163"/>
    </source>
</evidence>
<dbReference type="GO" id="GO:0005634">
    <property type="term" value="C:nucleus"/>
    <property type="evidence" value="ECO:0007669"/>
    <property type="project" value="UniProtKB-SubCell"/>
</dbReference>
<dbReference type="AlphaFoldDB" id="A0ABC9C581"/>
<comment type="subcellular location">
    <subcellularLocation>
        <location evidence="1">Nucleus</location>
    </subcellularLocation>
</comment>
<dbReference type="PANTHER" id="PTHR31839">
    <property type="entry name" value="DEHYDRATION-RESPONSIVE ELEMENT-BINDING PROTEIN 1D"/>
    <property type="match status" value="1"/>
</dbReference>
<keyword evidence="3" id="KW-0346">Stress response</keyword>
<comment type="similarity">
    <text evidence="8">Belongs to the AP2/ERF transcription factor family. ERF subfamily.</text>
</comment>
<dbReference type="InterPro" id="IPR016177">
    <property type="entry name" value="DNA-bd_dom_sf"/>
</dbReference>
<gene>
    <name evidence="11" type="ORF">URODEC1_LOCUS71646</name>
</gene>
<dbReference type="InterPro" id="IPR045277">
    <property type="entry name" value="DRE1A-I"/>
</dbReference>
<keyword evidence="5" id="KW-0010">Activator</keyword>
<dbReference type="Proteomes" id="UP001497457">
    <property type="component" value="Chromosome 28b"/>
</dbReference>
<accession>A0ABC9C581</accession>
<evidence type="ECO:0000256" key="5">
    <source>
        <dbReference type="ARBA" id="ARBA00023159"/>
    </source>
</evidence>
<evidence type="ECO:0000256" key="3">
    <source>
        <dbReference type="ARBA" id="ARBA00023016"/>
    </source>
</evidence>
<dbReference type="PANTHER" id="PTHR31839:SF57">
    <property type="entry name" value="DEHYDRATION-RESPONSIVE ELEMENT-BINDING PROTEIN 1B"/>
    <property type="match status" value="1"/>
</dbReference>
<dbReference type="Gene3D" id="3.30.730.10">
    <property type="entry name" value="AP2/ERF domain"/>
    <property type="match status" value="1"/>
</dbReference>